<dbReference type="RefSeq" id="WP_028527271.1">
    <property type="nucleotide sequence ID" value="NZ_CABLBR010000001.1"/>
</dbReference>
<dbReference type="InterPro" id="IPR028082">
    <property type="entry name" value="Peripla_BP_I"/>
</dbReference>
<keyword evidence="3" id="KW-0804">Transcription</keyword>
<keyword evidence="1" id="KW-0805">Transcription regulation</keyword>
<evidence type="ECO:0000259" key="5">
    <source>
        <dbReference type="PROSITE" id="PS50932"/>
    </source>
</evidence>
<dbReference type="Gene3D" id="1.10.260.40">
    <property type="entry name" value="lambda repressor-like DNA-binding domains"/>
    <property type="match status" value="1"/>
</dbReference>
<keyword evidence="2" id="KW-0238">DNA-binding</keyword>
<evidence type="ECO:0000256" key="3">
    <source>
        <dbReference type="ARBA" id="ARBA00023163"/>
    </source>
</evidence>
<dbReference type="CDD" id="cd01392">
    <property type="entry name" value="HTH_LacI"/>
    <property type="match status" value="1"/>
</dbReference>
<keyword evidence="4" id="KW-1133">Transmembrane helix</keyword>
<evidence type="ECO:0000256" key="4">
    <source>
        <dbReference type="SAM" id="Phobius"/>
    </source>
</evidence>
<accession>A0ABY5VF90</accession>
<dbReference type="Gene3D" id="3.40.50.2300">
    <property type="match status" value="2"/>
</dbReference>
<gene>
    <name evidence="6" type="ORF">NQ502_16640</name>
</gene>
<dbReference type="EMBL" id="CP102290">
    <property type="protein sequence ID" value="UWP58977.1"/>
    <property type="molecule type" value="Genomic_DNA"/>
</dbReference>
<evidence type="ECO:0000313" key="7">
    <source>
        <dbReference type="Proteomes" id="UP001060164"/>
    </source>
</evidence>
<dbReference type="Pfam" id="PF13377">
    <property type="entry name" value="Peripla_BP_3"/>
    <property type="match status" value="1"/>
</dbReference>
<proteinExistence type="predicted"/>
<evidence type="ECO:0000313" key="6">
    <source>
        <dbReference type="EMBL" id="UWP58977.1"/>
    </source>
</evidence>
<organism evidence="6 7">
    <name type="scientific">Ruminococcus gauvreauii</name>
    <dbReference type="NCBI Taxonomy" id="438033"/>
    <lineage>
        <taxon>Bacteria</taxon>
        <taxon>Bacillati</taxon>
        <taxon>Bacillota</taxon>
        <taxon>Clostridia</taxon>
        <taxon>Eubacteriales</taxon>
        <taxon>Oscillospiraceae</taxon>
        <taxon>Ruminococcus</taxon>
    </lineage>
</organism>
<keyword evidence="7" id="KW-1185">Reference proteome</keyword>
<dbReference type="SUPFAM" id="SSF47413">
    <property type="entry name" value="lambda repressor-like DNA-binding domains"/>
    <property type="match status" value="1"/>
</dbReference>
<dbReference type="PANTHER" id="PTHR30146:SF109">
    <property type="entry name" value="HTH-TYPE TRANSCRIPTIONAL REGULATOR GALS"/>
    <property type="match status" value="1"/>
</dbReference>
<dbReference type="PANTHER" id="PTHR30146">
    <property type="entry name" value="LACI-RELATED TRANSCRIPTIONAL REPRESSOR"/>
    <property type="match status" value="1"/>
</dbReference>
<dbReference type="Proteomes" id="UP001060164">
    <property type="component" value="Chromosome"/>
</dbReference>
<feature type="transmembrane region" description="Helical" evidence="4">
    <location>
        <begin position="68"/>
        <end position="91"/>
    </location>
</feature>
<dbReference type="SMART" id="SM00354">
    <property type="entry name" value="HTH_LACI"/>
    <property type="match status" value="1"/>
</dbReference>
<reference evidence="6" key="1">
    <citation type="journal article" date="2022" name="Cell">
        <title>Design, construction, and in vivo augmentation of a complex gut microbiome.</title>
        <authorList>
            <person name="Cheng A.G."/>
            <person name="Ho P.Y."/>
            <person name="Aranda-Diaz A."/>
            <person name="Jain S."/>
            <person name="Yu F.B."/>
            <person name="Meng X."/>
            <person name="Wang M."/>
            <person name="Iakiviak M."/>
            <person name="Nagashima K."/>
            <person name="Zhao A."/>
            <person name="Murugkar P."/>
            <person name="Patil A."/>
            <person name="Atabakhsh K."/>
            <person name="Weakley A."/>
            <person name="Yan J."/>
            <person name="Brumbaugh A.R."/>
            <person name="Higginbottom S."/>
            <person name="Dimas A."/>
            <person name="Shiver A.L."/>
            <person name="Deutschbauer A."/>
            <person name="Neff N."/>
            <person name="Sonnenburg J.L."/>
            <person name="Huang K.C."/>
            <person name="Fischbach M.A."/>
        </authorList>
    </citation>
    <scope>NUCLEOTIDE SEQUENCE</scope>
    <source>
        <strain evidence="6">DSM 19829</strain>
    </source>
</reference>
<name>A0ABY5VF90_9FIRM</name>
<keyword evidence="4" id="KW-0472">Membrane</keyword>
<dbReference type="InterPro" id="IPR046335">
    <property type="entry name" value="LacI/GalR-like_sensor"/>
</dbReference>
<dbReference type="PROSITE" id="PS50932">
    <property type="entry name" value="HTH_LACI_2"/>
    <property type="match status" value="1"/>
</dbReference>
<dbReference type="SUPFAM" id="SSF53822">
    <property type="entry name" value="Periplasmic binding protein-like I"/>
    <property type="match status" value="1"/>
</dbReference>
<dbReference type="Pfam" id="PF00356">
    <property type="entry name" value="LacI"/>
    <property type="match status" value="1"/>
</dbReference>
<evidence type="ECO:0000256" key="1">
    <source>
        <dbReference type="ARBA" id="ARBA00023015"/>
    </source>
</evidence>
<evidence type="ECO:0000256" key="2">
    <source>
        <dbReference type="ARBA" id="ARBA00023125"/>
    </source>
</evidence>
<sequence length="346" mass="39147">MPKTKVTIKDVAREADVNPSVVSRVLNKDSTLKVREETRERVWEAAAKLNYRPNRMAKMLRTKKSKMIAVLISKFSDLYFTAILEGIVWVAEERGYIISVFSTEEDRKKGSKCIETVYEYGMDGAILASSYVEEKTLQQLRYSSVPMVMLRRSSREFGVMGMLADELAGVSMVMEHLIGLGHQKIAHISGELFSRSGLKRFEGYRKALYENGIPYRVEYVQESDQTEKGSYDAMMRLLELEDPPTAVFAFNDTVAFGAMSAIRDKGLRIPDDISVVGHDNTILSEHTYPRLTTVDSRMKDMGELAAKMLIDAIEGKENAGERGEPECDIKIEPRFVVRESTGRVRK</sequence>
<keyword evidence="4" id="KW-0812">Transmembrane</keyword>
<protein>
    <submittedName>
        <fullName evidence="6">LacI family transcriptional regulator</fullName>
    </submittedName>
</protein>
<dbReference type="InterPro" id="IPR010982">
    <property type="entry name" value="Lambda_DNA-bd_dom_sf"/>
</dbReference>
<dbReference type="InterPro" id="IPR000843">
    <property type="entry name" value="HTH_LacI"/>
</dbReference>
<dbReference type="CDD" id="cd06267">
    <property type="entry name" value="PBP1_LacI_sugar_binding-like"/>
    <property type="match status" value="1"/>
</dbReference>
<feature type="domain" description="HTH lacI-type" evidence="5">
    <location>
        <begin position="6"/>
        <end position="62"/>
    </location>
</feature>